<keyword evidence="2" id="KW-1185">Reference proteome</keyword>
<evidence type="ECO:0000313" key="1">
    <source>
        <dbReference type="EMBL" id="KAF2472655.1"/>
    </source>
</evidence>
<accession>A0ACB6R2U9</accession>
<keyword evidence="1" id="KW-0489">Methyltransferase</keyword>
<dbReference type="EMBL" id="MU003501">
    <property type="protein sequence ID" value="KAF2472655.1"/>
    <property type="molecule type" value="Genomic_DNA"/>
</dbReference>
<name>A0ACB6R2U9_9PLEO</name>
<reference evidence="1" key="1">
    <citation type="journal article" date="2020" name="Stud. Mycol.">
        <title>101 Dothideomycetes genomes: a test case for predicting lifestyles and emergence of pathogens.</title>
        <authorList>
            <person name="Haridas S."/>
            <person name="Albert R."/>
            <person name="Binder M."/>
            <person name="Bloem J."/>
            <person name="Labutti K."/>
            <person name="Salamov A."/>
            <person name="Andreopoulos B."/>
            <person name="Baker S."/>
            <person name="Barry K."/>
            <person name="Bills G."/>
            <person name="Bluhm B."/>
            <person name="Cannon C."/>
            <person name="Castanera R."/>
            <person name="Culley D."/>
            <person name="Daum C."/>
            <person name="Ezra D."/>
            <person name="Gonzalez J."/>
            <person name="Henrissat B."/>
            <person name="Kuo A."/>
            <person name="Liang C."/>
            <person name="Lipzen A."/>
            <person name="Lutzoni F."/>
            <person name="Magnuson J."/>
            <person name="Mondo S."/>
            <person name="Nolan M."/>
            <person name="Ohm R."/>
            <person name="Pangilinan J."/>
            <person name="Park H.-J."/>
            <person name="Ramirez L."/>
            <person name="Alfaro M."/>
            <person name="Sun H."/>
            <person name="Tritt A."/>
            <person name="Yoshinaga Y."/>
            <person name="Zwiers L.-H."/>
            <person name="Turgeon B."/>
            <person name="Goodwin S."/>
            <person name="Spatafora J."/>
            <person name="Crous P."/>
            <person name="Grigoriev I."/>
        </authorList>
    </citation>
    <scope>NUCLEOTIDE SEQUENCE</scope>
    <source>
        <strain evidence="1">ATCC 200398</strain>
    </source>
</reference>
<dbReference type="Proteomes" id="UP000799755">
    <property type="component" value="Unassembled WGS sequence"/>
</dbReference>
<keyword evidence="1" id="KW-0808">Transferase</keyword>
<gene>
    <name evidence="1" type="ORF">BDR25DRAFT_324031</name>
</gene>
<proteinExistence type="predicted"/>
<evidence type="ECO:0000313" key="2">
    <source>
        <dbReference type="Proteomes" id="UP000799755"/>
    </source>
</evidence>
<organism evidence="1 2">
    <name type="scientific">Lindgomyces ingoldianus</name>
    <dbReference type="NCBI Taxonomy" id="673940"/>
    <lineage>
        <taxon>Eukaryota</taxon>
        <taxon>Fungi</taxon>
        <taxon>Dikarya</taxon>
        <taxon>Ascomycota</taxon>
        <taxon>Pezizomycotina</taxon>
        <taxon>Dothideomycetes</taxon>
        <taxon>Pleosporomycetidae</taxon>
        <taxon>Pleosporales</taxon>
        <taxon>Lindgomycetaceae</taxon>
        <taxon>Lindgomyces</taxon>
    </lineage>
</organism>
<comment type="caution">
    <text evidence="1">The sequence shown here is derived from an EMBL/GenBank/DDBJ whole genome shotgun (WGS) entry which is preliminary data.</text>
</comment>
<sequence length="392" mass="43693">MGVTANSLIDELSSLSQQPDFASNPKLRTKAVELNRQIAVQLQDPADVALELSLFPTYALAARIAVDMKLFNLIAASSTPVSAADLAMASSGSEKLIVRLLRPLAALGFVQEICENTWAANPVTEIMCTEPMRAGHIHLWDQCNGSMAKMVSYFRANGYIQPDDPCAGPLQYAFGTEKNSFDHWRTQPEVIDNFNTFMTGVRAARPSWLDWWPVESQIFKIELKDSDTLFVDVAGGRGHDLLNFKNKFPDKKGRLVLEDLPAVIDGIPTLDERIIVVKYDFFTPQPVKDALIYFFHFIMHDWSDDVCVKILSHTASAMKRGHSKVLINDFILPNEFCPLAMCGFDLAMMALHSGQERTESQWRALVARAGLEVLQVWSPENGGEGIVECQLI</sequence>
<protein>
    <submittedName>
        <fullName evidence="1">S-adenosyl-L-methionine-dependent methyltransferase</fullName>
    </submittedName>
</protein>